<dbReference type="PANTHER" id="PTHR36173">
    <property type="entry name" value="RIBONUCLEASE VAPC16-RELATED"/>
    <property type="match status" value="1"/>
</dbReference>
<dbReference type="InterPro" id="IPR052919">
    <property type="entry name" value="TA_system_RNase"/>
</dbReference>
<organism evidence="2 3">
    <name type="scientific">Candidatus Desulfolinea nitratireducens</name>
    <dbReference type="NCBI Taxonomy" id="2841698"/>
    <lineage>
        <taxon>Bacteria</taxon>
        <taxon>Bacillati</taxon>
        <taxon>Chloroflexota</taxon>
        <taxon>Anaerolineae</taxon>
        <taxon>Anaerolineales</taxon>
        <taxon>Anaerolineales incertae sedis</taxon>
        <taxon>Candidatus Desulfolinea</taxon>
    </lineage>
</organism>
<dbReference type="SUPFAM" id="SSF88723">
    <property type="entry name" value="PIN domain-like"/>
    <property type="match status" value="1"/>
</dbReference>
<protein>
    <submittedName>
        <fullName evidence="2">Type II toxin-antitoxin system VapC family toxin</fullName>
    </submittedName>
</protein>
<dbReference type="InterPro" id="IPR041705">
    <property type="entry name" value="PIN_Sll0205"/>
</dbReference>
<dbReference type="InterPro" id="IPR002716">
    <property type="entry name" value="PIN_dom"/>
</dbReference>
<accession>A0A8J6NNM8</accession>
<name>A0A8J6NNM8_9CHLR</name>
<proteinExistence type="predicted"/>
<dbReference type="Pfam" id="PF01850">
    <property type="entry name" value="PIN"/>
    <property type="match status" value="1"/>
</dbReference>
<evidence type="ECO:0000259" key="1">
    <source>
        <dbReference type="Pfam" id="PF01850"/>
    </source>
</evidence>
<dbReference type="Proteomes" id="UP000614469">
    <property type="component" value="Unassembled WGS sequence"/>
</dbReference>
<feature type="domain" description="PIN" evidence="1">
    <location>
        <begin position="4"/>
        <end position="120"/>
    </location>
</feature>
<dbReference type="EMBL" id="JACNJN010000156">
    <property type="protein sequence ID" value="MBC8336346.1"/>
    <property type="molecule type" value="Genomic_DNA"/>
</dbReference>
<dbReference type="PANTHER" id="PTHR36173:SF2">
    <property type="entry name" value="RIBONUCLEASE VAPC16"/>
    <property type="match status" value="1"/>
</dbReference>
<dbReference type="AlphaFoldDB" id="A0A8J6NNM8"/>
<evidence type="ECO:0000313" key="2">
    <source>
        <dbReference type="EMBL" id="MBC8336346.1"/>
    </source>
</evidence>
<reference evidence="2 3" key="1">
    <citation type="submission" date="2020-08" db="EMBL/GenBank/DDBJ databases">
        <title>Bridging the membrane lipid divide: bacteria of the FCB group superphylum have the potential to synthesize archaeal ether lipids.</title>
        <authorList>
            <person name="Villanueva L."/>
            <person name="Von Meijenfeldt F.A.B."/>
            <person name="Westbye A.B."/>
            <person name="Yadav S."/>
            <person name="Hopmans E.C."/>
            <person name="Dutilh B.E."/>
            <person name="Sinninghe Damste J.S."/>
        </authorList>
    </citation>
    <scope>NUCLEOTIDE SEQUENCE [LARGE SCALE GENOMIC DNA]</scope>
    <source>
        <strain evidence="2">NIOZ-UU36</strain>
    </source>
</reference>
<dbReference type="InterPro" id="IPR029060">
    <property type="entry name" value="PIN-like_dom_sf"/>
</dbReference>
<comment type="caution">
    <text evidence="2">The sequence shown here is derived from an EMBL/GenBank/DDBJ whole genome shotgun (WGS) entry which is preliminary data.</text>
</comment>
<dbReference type="Gene3D" id="3.40.50.1010">
    <property type="entry name" value="5'-nuclease"/>
    <property type="match status" value="1"/>
</dbReference>
<evidence type="ECO:0000313" key="3">
    <source>
        <dbReference type="Proteomes" id="UP000614469"/>
    </source>
</evidence>
<sequence>MKCLLDTHTFLWWNLGDPQLSEKATEIIADGKNEIYLSAASTWEIAIKTAKGRLILPEEPAQYIANRINLHHFQALAIQISHSVKVYDLPNHHTDPFDRLLIAQSQLESFPIITKDRMINLYDVETIW</sequence>
<dbReference type="CDD" id="cd09872">
    <property type="entry name" value="PIN_Sll0205-like"/>
    <property type="match status" value="1"/>
</dbReference>
<gene>
    <name evidence="2" type="ORF">H8E29_13865</name>
</gene>